<keyword evidence="5 13" id="KW-0548">Nucleotidyltransferase</keyword>
<keyword evidence="4 13" id="KW-0808">Transferase</keyword>
<dbReference type="SUPFAM" id="SSF53448">
    <property type="entry name" value="Nucleotide-diphospho-sugar transferases"/>
    <property type="match status" value="1"/>
</dbReference>
<evidence type="ECO:0000259" key="12">
    <source>
        <dbReference type="Pfam" id="PF22640"/>
    </source>
</evidence>
<proteinExistence type="inferred from homology"/>
<dbReference type="InterPro" id="IPR051161">
    <property type="entry name" value="Mannose-6P_isomerase_type2"/>
</dbReference>
<keyword evidence="6" id="KW-0547">Nucleotide-binding</keyword>
<dbReference type="EC" id="2.7.7.13" evidence="3"/>
<accession>Q93CT1</accession>
<feature type="domain" description="Nucleotidyl transferase" evidence="10">
    <location>
        <begin position="12"/>
        <end position="295"/>
    </location>
</feature>
<dbReference type="PANTHER" id="PTHR46390">
    <property type="entry name" value="MANNOSE-1-PHOSPHATE GUANYLYLTRANSFERASE"/>
    <property type="match status" value="1"/>
</dbReference>
<evidence type="ECO:0000256" key="8">
    <source>
        <dbReference type="ARBA" id="ARBA00047343"/>
    </source>
</evidence>
<dbReference type="GO" id="GO:0005525">
    <property type="term" value="F:GTP binding"/>
    <property type="evidence" value="ECO:0007669"/>
    <property type="project" value="UniProtKB-KW"/>
</dbReference>
<name>Q93CT1_SHIBO</name>
<dbReference type="GO" id="GO:0009298">
    <property type="term" value="P:GDP-mannose biosynthetic process"/>
    <property type="evidence" value="ECO:0007669"/>
    <property type="project" value="UniProtKB-UniPathway"/>
</dbReference>
<dbReference type="Gene3D" id="3.90.550.10">
    <property type="entry name" value="Spore Coat Polysaccharide Biosynthesis Protein SpsA, Chain A"/>
    <property type="match status" value="1"/>
</dbReference>
<evidence type="ECO:0000259" key="11">
    <source>
        <dbReference type="Pfam" id="PF01050"/>
    </source>
</evidence>
<dbReference type="Pfam" id="PF00483">
    <property type="entry name" value="NTP_transferase"/>
    <property type="match status" value="1"/>
</dbReference>
<reference evidence="13" key="1">
    <citation type="journal article" date="2001" name="Infect. Immun.">
        <title>Sequence analysis of four Shigella boydii O-antigen loci: implication for Escherichia coli and Shigella relationships.</title>
        <authorList>
            <person name="Wang L."/>
            <person name="Qu W."/>
            <person name="Reeves P.R."/>
        </authorList>
    </citation>
    <scope>NUCLEOTIDE SEQUENCE</scope>
</reference>
<dbReference type="GO" id="GO:0000271">
    <property type="term" value="P:polysaccharide biosynthetic process"/>
    <property type="evidence" value="ECO:0007669"/>
    <property type="project" value="InterPro"/>
</dbReference>
<comment type="pathway">
    <text evidence="1">Nucleotide-sugar biosynthesis; GDP-alpha-D-mannose biosynthesis; GDP-alpha-D-mannose from alpha-D-mannose 1-phosphate (GTP route): step 1/1.</text>
</comment>
<dbReference type="GO" id="GO:0004475">
    <property type="term" value="F:mannose-1-phosphate guanylyltransferase (GTP) activity"/>
    <property type="evidence" value="ECO:0007669"/>
    <property type="project" value="UniProtKB-EC"/>
</dbReference>
<evidence type="ECO:0000256" key="5">
    <source>
        <dbReference type="ARBA" id="ARBA00022695"/>
    </source>
</evidence>
<dbReference type="Pfam" id="PF01050">
    <property type="entry name" value="MannoseP_isomer"/>
    <property type="match status" value="1"/>
</dbReference>
<dbReference type="FunFam" id="3.90.550.10:FF:000046">
    <property type="entry name" value="Mannose-1-phosphate guanylyltransferase (GDP)"/>
    <property type="match status" value="1"/>
</dbReference>
<evidence type="ECO:0000259" key="10">
    <source>
        <dbReference type="Pfam" id="PF00483"/>
    </source>
</evidence>
<sequence>MLYFVNRYNMIKPIILAGGNGTRLWPLSRSQFPKQFLPLLDNKYSLFQQTLQRINCLQKLSPLIICNETHRFLVSQQLKDIDCNDANVLLEPIGKNTAPAIALAAFQYLKDSEDPLLLVLAADHYISDTGIFLESIKKAKKVAEQGNLITFGIVPDYPHTGYGYIERAKEVYDTVYEIRSFKEKPPYDRACEYIETGDYYWNSGMFMFRASVFLNELKKYEPSIYENCKHAIDSATVDSTFIRPEFHSFNKSPNISIDYAVMERTSIGMVISLDAGWSDVGSWSALCDINSKYHSSDNNNNNNVISIDSSNNFILSEDNLVATVGIKDLIIINTKDALLVADKNNDQNVKLVVEQIKKLGRNEHVEHPVNYRKWGRFEQIDEGVGFQVNRITIDVGKYISKQYHKYRAEHWIIVSGIAEITLDKVTKIYKENESVYVPTNCIHSIKNLGNTILEIIEVQSGTYFGEDDIIRLSTE</sequence>
<feature type="domain" description="MannoseP isomerase/GMP-like beta-helix" evidence="12">
    <location>
        <begin position="303"/>
        <end position="355"/>
    </location>
</feature>
<dbReference type="CDD" id="cd02509">
    <property type="entry name" value="GDP-M1P_Guanylyltransferase"/>
    <property type="match status" value="1"/>
</dbReference>
<organism evidence="13">
    <name type="scientific">Shigella boydii</name>
    <dbReference type="NCBI Taxonomy" id="621"/>
    <lineage>
        <taxon>Bacteria</taxon>
        <taxon>Pseudomonadati</taxon>
        <taxon>Pseudomonadota</taxon>
        <taxon>Gammaproteobacteria</taxon>
        <taxon>Enterobacterales</taxon>
        <taxon>Enterobacteriaceae</taxon>
        <taxon>Shigella</taxon>
    </lineage>
</organism>
<dbReference type="InterPro" id="IPR049577">
    <property type="entry name" value="GMPP_N"/>
</dbReference>
<comment type="catalytic activity">
    <reaction evidence="8">
        <text>alpha-D-mannose 1-phosphate + GTP + H(+) = GDP-alpha-D-mannose + diphosphate</text>
        <dbReference type="Rhea" id="RHEA:15229"/>
        <dbReference type="ChEBI" id="CHEBI:15378"/>
        <dbReference type="ChEBI" id="CHEBI:33019"/>
        <dbReference type="ChEBI" id="CHEBI:37565"/>
        <dbReference type="ChEBI" id="CHEBI:57527"/>
        <dbReference type="ChEBI" id="CHEBI:58409"/>
        <dbReference type="EC" id="2.7.7.13"/>
    </reaction>
</comment>
<dbReference type="SUPFAM" id="SSF51182">
    <property type="entry name" value="RmlC-like cupins"/>
    <property type="match status" value="1"/>
</dbReference>
<evidence type="ECO:0000313" key="13">
    <source>
        <dbReference type="EMBL" id="AAL27333.1"/>
    </source>
</evidence>
<dbReference type="CDD" id="cd02213">
    <property type="entry name" value="cupin_PMI_typeII_C"/>
    <property type="match status" value="1"/>
</dbReference>
<dbReference type="AlphaFoldDB" id="Q93CT1"/>
<dbReference type="InterPro" id="IPR001538">
    <property type="entry name" value="Man6P_isomerase-2_C"/>
</dbReference>
<evidence type="ECO:0000256" key="9">
    <source>
        <dbReference type="RuleBase" id="RU004190"/>
    </source>
</evidence>
<dbReference type="Gene3D" id="2.60.120.10">
    <property type="entry name" value="Jelly Rolls"/>
    <property type="match status" value="1"/>
</dbReference>
<evidence type="ECO:0000256" key="7">
    <source>
        <dbReference type="ARBA" id="ARBA00023134"/>
    </source>
</evidence>
<comment type="similarity">
    <text evidence="2 9">Belongs to the mannose-6-phosphate isomerase type 2 family.</text>
</comment>
<evidence type="ECO:0000256" key="2">
    <source>
        <dbReference type="ARBA" id="ARBA00006115"/>
    </source>
</evidence>
<dbReference type="InterPro" id="IPR006375">
    <property type="entry name" value="Man1P_GuaTrfase/Man6P_Isoase"/>
</dbReference>
<gene>
    <name evidence="13" type="primary">manC</name>
</gene>
<keyword evidence="7" id="KW-0342">GTP-binding</keyword>
<dbReference type="UniPathway" id="UPA00126">
    <property type="reaction ID" value="UER00930"/>
</dbReference>
<dbReference type="Pfam" id="PF22640">
    <property type="entry name" value="ManC_GMP_beta-helix"/>
    <property type="match status" value="1"/>
</dbReference>
<feature type="domain" description="Mannose-6-phosphate isomerase type II C-terminal" evidence="11">
    <location>
        <begin position="360"/>
        <end position="473"/>
    </location>
</feature>
<dbReference type="InterPro" id="IPR011051">
    <property type="entry name" value="RmlC_Cupin_sf"/>
</dbReference>
<evidence type="ECO:0000256" key="4">
    <source>
        <dbReference type="ARBA" id="ARBA00022679"/>
    </source>
</evidence>
<dbReference type="InterPro" id="IPR054566">
    <property type="entry name" value="ManC/GMP-like_b-helix"/>
</dbReference>
<dbReference type="InterPro" id="IPR029044">
    <property type="entry name" value="Nucleotide-diphossugar_trans"/>
</dbReference>
<dbReference type="PANTHER" id="PTHR46390:SF1">
    <property type="entry name" value="MANNOSE-1-PHOSPHATE GUANYLYLTRANSFERASE"/>
    <property type="match status" value="1"/>
</dbReference>
<evidence type="ECO:0000256" key="1">
    <source>
        <dbReference type="ARBA" id="ARBA00004823"/>
    </source>
</evidence>
<dbReference type="EMBL" id="AF402313">
    <property type="protein sequence ID" value="AAL27333.1"/>
    <property type="molecule type" value="Genomic_DNA"/>
</dbReference>
<protein>
    <recommendedName>
        <fullName evidence="3">mannose-1-phosphate guanylyltransferase</fullName>
        <ecNumber evidence="3">2.7.7.13</ecNumber>
    </recommendedName>
</protein>
<dbReference type="InterPro" id="IPR014710">
    <property type="entry name" value="RmlC-like_jellyroll"/>
</dbReference>
<dbReference type="InterPro" id="IPR005835">
    <property type="entry name" value="NTP_transferase_dom"/>
</dbReference>
<evidence type="ECO:0000256" key="6">
    <source>
        <dbReference type="ARBA" id="ARBA00022741"/>
    </source>
</evidence>
<evidence type="ECO:0000256" key="3">
    <source>
        <dbReference type="ARBA" id="ARBA00012387"/>
    </source>
</evidence>
<dbReference type="NCBIfam" id="TIGR01479">
    <property type="entry name" value="GMP_PMI"/>
    <property type="match status" value="1"/>
</dbReference>